<dbReference type="AlphaFoldDB" id="A0A8B9S807"/>
<proteinExistence type="predicted"/>
<name>A0A8B9S807_APTOW</name>
<reference evidence="1" key="1">
    <citation type="submission" date="2025-08" db="UniProtKB">
        <authorList>
            <consortium name="Ensembl"/>
        </authorList>
    </citation>
    <scope>IDENTIFICATION</scope>
</reference>
<evidence type="ECO:0000313" key="1">
    <source>
        <dbReference type="Ensembl" id="ENSAOWP00000013753.1"/>
    </source>
</evidence>
<accession>A0A8B9S807</accession>
<evidence type="ECO:0000313" key="2">
    <source>
        <dbReference type="Proteomes" id="UP000694424"/>
    </source>
</evidence>
<dbReference type="Ensembl" id="ENSAOWT00000015614.1">
    <property type="protein sequence ID" value="ENSAOWP00000013753.1"/>
    <property type="gene ID" value="ENSAOWG00000009392.1"/>
</dbReference>
<keyword evidence="2" id="KW-1185">Reference proteome</keyword>
<protein>
    <submittedName>
        <fullName evidence="1">Uncharacterized protein</fullName>
    </submittedName>
</protein>
<sequence length="63" mass="7261">TLPLKPVAKLHCGGVHLNCLYFWSPGRCPPLIAVWEKMLIIYSHTSWELILPKGQCRCEWRGL</sequence>
<dbReference type="Proteomes" id="UP000694424">
    <property type="component" value="Unplaced"/>
</dbReference>
<organism evidence="1 2">
    <name type="scientific">Apteryx owenii</name>
    <name type="common">Little spotted kiwi</name>
    <dbReference type="NCBI Taxonomy" id="8824"/>
    <lineage>
        <taxon>Eukaryota</taxon>
        <taxon>Metazoa</taxon>
        <taxon>Chordata</taxon>
        <taxon>Craniata</taxon>
        <taxon>Vertebrata</taxon>
        <taxon>Euteleostomi</taxon>
        <taxon>Archelosauria</taxon>
        <taxon>Archosauria</taxon>
        <taxon>Dinosauria</taxon>
        <taxon>Saurischia</taxon>
        <taxon>Theropoda</taxon>
        <taxon>Coelurosauria</taxon>
        <taxon>Aves</taxon>
        <taxon>Palaeognathae</taxon>
        <taxon>Apterygiformes</taxon>
        <taxon>Apterygidae</taxon>
        <taxon>Apteryx</taxon>
    </lineage>
</organism>
<reference evidence="1" key="2">
    <citation type="submission" date="2025-09" db="UniProtKB">
        <authorList>
            <consortium name="Ensembl"/>
        </authorList>
    </citation>
    <scope>IDENTIFICATION</scope>
</reference>